<evidence type="ECO:0000313" key="2">
    <source>
        <dbReference type="Proteomes" id="UP000783287"/>
    </source>
</evidence>
<gene>
    <name evidence="1" type="ORF">KC909_06965</name>
</gene>
<proteinExistence type="predicted"/>
<evidence type="ECO:0000313" key="1">
    <source>
        <dbReference type="EMBL" id="MCA9384074.1"/>
    </source>
</evidence>
<name>A0A955RK26_9BACT</name>
<dbReference type="EMBL" id="JAGQLK010000240">
    <property type="protein sequence ID" value="MCA9384074.1"/>
    <property type="molecule type" value="Genomic_DNA"/>
</dbReference>
<protein>
    <submittedName>
        <fullName evidence="1">Uncharacterized protein</fullName>
    </submittedName>
</protein>
<dbReference type="Proteomes" id="UP000783287">
    <property type="component" value="Unassembled WGS sequence"/>
</dbReference>
<accession>A0A955RK26</accession>
<organism evidence="1 2">
    <name type="scientific">Candidatus Dojkabacteria bacterium</name>
    <dbReference type="NCBI Taxonomy" id="2099670"/>
    <lineage>
        <taxon>Bacteria</taxon>
        <taxon>Candidatus Dojkabacteria</taxon>
    </lineage>
</organism>
<sequence>MLLSILIVTFSSAVFYIDLDETEHSIADANSNSLEANEEDLNLITTQNIDYSDYNSEGISFMYPTSWLIETDEINGGAYNFIASEGNSFIRYDHTILQGDYKEAALDRLTYFGSYPSDDFDLLLIKSDTNTNGVAYETYGINSNTNHQITVFLVDTSSQEKSYAFLEFENVSDSISNRIIDSLSNN</sequence>
<reference evidence="1" key="2">
    <citation type="journal article" date="2021" name="Microbiome">
        <title>Successional dynamics and alternative stable states in a saline activated sludge microbial community over 9 years.</title>
        <authorList>
            <person name="Wang Y."/>
            <person name="Ye J."/>
            <person name="Ju F."/>
            <person name="Liu L."/>
            <person name="Boyd J.A."/>
            <person name="Deng Y."/>
            <person name="Parks D.H."/>
            <person name="Jiang X."/>
            <person name="Yin X."/>
            <person name="Woodcroft B.J."/>
            <person name="Tyson G.W."/>
            <person name="Hugenholtz P."/>
            <person name="Polz M.F."/>
            <person name="Zhang T."/>
        </authorList>
    </citation>
    <scope>NUCLEOTIDE SEQUENCE</scope>
    <source>
        <strain evidence="1">HKST-UBA14</strain>
    </source>
</reference>
<dbReference type="AlphaFoldDB" id="A0A955RK26"/>
<reference evidence="1" key="1">
    <citation type="submission" date="2020-04" db="EMBL/GenBank/DDBJ databases">
        <authorList>
            <person name="Zhang T."/>
        </authorList>
    </citation>
    <scope>NUCLEOTIDE SEQUENCE</scope>
    <source>
        <strain evidence="1">HKST-UBA14</strain>
    </source>
</reference>
<comment type="caution">
    <text evidence="1">The sequence shown here is derived from an EMBL/GenBank/DDBJ whole genome shotgun (WGS) entry which is preliminary data.</text>
</comment>